<protein>
    <recommendedName>
        <fullName evidence="2">DNA polymerase III subunit delta</fullName>
        <ecNumber evidence="1">2.7.7.7</ecNumber>
    </recommendedName>
</protein>
<dbReference type="Pfam" id="PF21694">
    <property type="entry name" value="DNA_pol3_delta_C"/>
    <property type="match status" value="1"/>
</dbReference>
<organism evidence="11 12">
    <name type="scientific">Tepidimicrobium xylanilyticum</name>
    <dbReference type="NCBI Taxonomy" id="1123352"/>
    <lineage>
        <taxon>Bacteria</taxon>
        <taxon>Bacillati</taxon>
        <taxon>Bacillota</taxon>
        <taxon>Tissierellia</taxon>
        <taxon>Tissierellales</taxon>
        <taxon>Tepidimicrobiaceae</taxon>
        <taxon>Tepidimicrobium</taxon>
    </lineage>
</organism>
<dbReference type="PANTHER" id="PTHR34388:SF1">
    <property type="entry name" value="DNA POLYMERASE III SUBUNIT DELTA"/>
    <property type="match status" value="1"/>
</dbReference>
<proteinExistence type="inferred from homology"/>
<keyword evidence="6" id="KW-0239">DNA-directed DNA polymerase</keyword>
<dbReference type="GO" id="GO:0009360">
    <property type="term" value="C:DNA polymerase III complex"/>
    <property type="evidence" value="ECO:0007669"/>
    <property type="project" value="InterPro"/>
</dbReference>
<dbReference type="NCBIfam" id="TIGR01128">
    <property type="entry name" value="holA"/>
    <property type="match status" value="1"/>
</dbReference>
<dbReference type="GO" id="GO:0003677">
    <property type="term" value="F:DNA binding"/>
    <property type="evidence" value="ECO:0007669"/>
    <property type="project" value="InterPro"/>
</dbReference>
<keyword evidence="5" id="KW-0235">DNA replication</keyword>
<dbReference type="GO" id="GO:0003887">
    <property type="term" value="F:DNA-directed DNA polymerase activity"/>
    <property type="evidence" value="ECO:0007669"/>
    <property type="project" value="UniProtKB-KW"/>
</dbReference>
<dbReference type="OrthoDB" id="9775929at2"/>
<evidence type="ECO:0000256" key="2">
    <source>
        <dbReference type="ARBA" id="ARBA00017703"/>
    </source>
</evidence>
<dbReference type="Gene3D" id="1.10.8.60">
    <property type="match status" value="1"/>
</dbReference>
<dbReference type="Proteomes" id="UP000198828">
    <property type="component" value="Unassembled WGS sequence"/>
</dbReference>
<evidence type="ECO:0000256" key="7">
    <source>
        <dbReference type="ARBA" id="ARBA00034754"/>
    </source>
</evidence>
<dbReference type="PANTHER" id="PTHR34388">
    <property type="entry name" value="DNA POLYMERASE III SUBUNIT DELTA"/>
    <property type="match status" value="1"/>
</dbReference>
<dbReference type="RefSeq" id="WP_159428598.1">
    <property type="nucleotide sequence ID" value="NZ_BSYN01000002.1"/>
</dbReference>
<keyword evidence="3" id="KW-0808">Transferase</keyword>
<dbReference type="EC" id="2.7.7.7" evidence="1"/>
<evidence type="ECO:0000256" key="4">
    <source>
        <dbReference type="ARBA" id="ARBA00022695"/>
    </source>
</evidence>
<dbReference type="InterPro" id="IPR005790">
    <property type="entry name" value="DNA_polIII_delta"/>
</dbReference>
<dbReference type="Pfam" id="PF06144">
    <property type="entry name" value="DNA_pol3_delta"/>
    <property type="match status" value="1"/>
</dbReference>
<dbReference type="GO" id="GO:0006261">
    <property type="term" value="P:DNA-templated DNA replication"/>
    <property type="evidence" value="ECO:0007669"/>
    <property type="project" value="TreeGrafter"/>
</dbReference>
<dbReference type="InterPro" id="IPR027417">
    <property type="entry name" value="P-loop_NTPase"/>
</dbReference>
<evidence type="ECO:0000256" key="6">
    <source>
        <dbReference type="ARBA" id="ARBA00022932"/>
    </source>
</evidence>
<feature type="domain" description="DNA polymerase III delta N-terminal" evidence="9">
    <location>
        <begin position="19"/>
        <end position="149"/>
    </location>
</feature>
<dbReference type="SUPFAM" id="SSF52540">
    <property type="entry name" value="P-loop containing nucleoside triphosphate hydrolases"/>
    <property type="match status" value="1"/>
</dbReference>
<evidence type="ECO:0000259" key="9">
    <source>
        <dbReference type="Pfam" id="PF06144"/>
    </source>
</evidence>
<keyword evidence="12" id="KW-1185">Reference proteome</keyword>
<dbReference type="Gene3D" id="1.20.272.10">
    <property type="match status" value="1"/>
</dbReference>
<dbReference type="InterPro" id="IPR048466">
    <property type="entry name" value="DNA_pol3_delta-like_C"/>
</dbReference>
<comment type="catalytic activity">
    <reaction evidence="8">
        <text>DNA(n) + a 2'-deoxyribonucleoside 5'-triphosphate = DNA(n+1) + diphosphate</text>
        <dbReference type="Rhea" id="RHEA:22508"/>
        <dbReference type="Rhea" id="RHEA-COMP:17339"/>
        <dbReference type="Rhea" id="RHEA-COMP:17340"/>
        <dbReference type="ChEBI" id="CHEBI:33019"/>
        <dbReference type="ChEBI" id="CHEBI:61560"/>
        <dbReference type="ChEBI" id="CHEBI:173112"/>
        <dbReference type="EC" id="2.7.7.7"/>
    </reaction>
</comment>
<feature type="domain" description="DNA polymerase III delta subunit-like C-terminal" evidence="10">
    <location>
        <begin position="230"/>
        <end position="349"/>
    </location>
</feature>
<dbReference type="Gene3D" id="3.40.50.300">
    <property type="entry name" value="P-loop containing nucleotide triphosphate hydrolases"/>
    <property type="match status" value="1"/>
</dbReference>
<evidence type="ECO:0000256" key="3">
    <source>
        <dbReference type="ARBA" id="ARBA00022679"/>
    </source>
</evidence>
<dbReference type="SUPFAM" id="SSF48019">
    <property type="entry name" value="post-AAA+ oligomerization domain-like"/>
    <property type="match status" value="1"/>
</dbReference>
<evidence type="ECO:0000259" key="10">
    <source>
        <dbReference type="Pfam" id="PF21694"/>
    </source>
</evidence>
<evidence type="ECO:0000313" key="11">
    <source>
        <dbReference type="EMBL" id="SDW39271.1"/>
    </source>
</evidence>
<dbReference type="InterPro" id="IPR010372">
    <property type="entry name" value="DNA_pol3_delta_N"/>
</dbReference>
<evidence type="ECO:0000313" key="12">
    <source>
        <dbReference type="Proteomes" id="UP000198828"/>
    </source>
</evidence>
<sequence length="354" mass="41522">MNYKEFIDKAKKHELKSVYLFYGEEEYLIDYTVLTLKNIYIDSSLEALNYVILDGKSLKFDSILNACETLPFMSEKKIVVIKDFPLFSNKREKEEISEEFKLPPSKNPLIKYFGELPDYLCLIFVEKDESINKSNALYKSIINSGELVEFAKLKGNDLNDWVEKSFKKYNKKISKSSINYFVQQSSYLDSNYNRTLYDLENEIIKISNYLSNGEEVTNDIIDLLMSKPLEMNVFNLLNSISQKNGEKAIRLFNEMYRSNEPVLFILHMIVRQLRNMLNYKVLRLKGYSEGDVFSKMNLKQYEYRKVANQSSNFTIPQLERAMFYCLEADKIIKSSSIDDRLALEILITNLCFKI</sequence>
<gene>
    <name evidence="11" type="ORF">SAMN05660923_00637</name>
</gene>
<evidence type="ECO:0000256" key="1">
    <source>
        <dbReference type="ARBA" id="ARBA00012417"/>
    </source>
</evidence>
<evidence type="ECO:0000256" key="8">
    <source>
        <dbReference type="ARBA" id="ARBA00049244"/>
    </source>
</evidence>
<name>A0A1H2T5W9_9FIRM</name>
<evidence type="ECO:0000256" key="5">
    <source>
        <dbReference type="ARBA" id="ARBA00022705"/>
    </source>
</evidence>
<keyword evidence="4" id="KW-0548">Nucleotidyltransferase</keyword>
<accession>A0A1H2T5W9</accession>
<reference evidence="11 12" key="1">
    <citation type="submission" date="2016-10" db="EMBL/GenBank/DDBJ databases">
        <authorList>
            <person name="de Groot N.N."/>
        </authorList>
    </citation>
    <scope>NUCLEOTIDE SEQUENCE [LARGE SCALE GENOMIC DNA]</scope>
    <source>
        <strain evidence="11 12">DSM 23310</strain>
    </source>
</reference>
<dbReference type="InterPro" id="IPR008921">
    <property type="entry name" value="DNA_pol3_clamp-load_cplx_C"/>
</dbReference>
<comment type="similarity">
    <text evidence="7">Belongs to the DNA polymerase HolA subunit family.</text>
</comment>
<dbReference type="AlphaFoldDB" id="A0A1H2T5W9"/>
<dbReference type="EMBL" id="FNNG01000002">
    <property type="protein sequence ID" value="SDW39271.1"/>
    <property type="molecule type" value="Genomic_DNA"/>
</dbReference>